<keyword evidence="7 12" id="KW-0963">Cytoplasm</keyword>
<evidence type="ECO:0000313" key="15">
    <source>
        <dbReference type="EMBL" id="KXB03343.1"/>
    </source>
</evidence>
<name>A0A133VA77_9EURY</name>
<dbReference type="EMBL" id="LHXZ01000018">
    <property type="protein sequence ID" value="KXB03343.1"/>
    <property type="molecule type" value="Genomic_DNA"/>
</dbReference>
<evidence type="ECO:0000256" key="5">
    <source>
        <dbReference type="ARBA" id="ARBA00012550"/>
    </source>
</evidence>
<dbReference type="GO" id="GO:0003949">
    <property type="term" value="F:1-(5-phosphoribosyl)-5-[(5-phosphoribosylamino)methylideneamino]imidazole-4-carboxamide isomerase activity"/>
    <property type="evidence" value="ECO:0007669"/>
    <property type="project" value="UniProtKB-UniRule"/>
</dbReference>
<dbReference type="GO" id="GO:0000105">
    <property type="term" value="P:L-histidine biosynthetic process"/>
    <property type="evidence" value="ECO:0007669"/>
    <property type="project" value="UniProtKB-UniRule"/>
</dbReference>
<sequence length="243" mass="25627">MCLGSVEMLVIPAVDIRRGRCVQLVGGKPGTEREFGDPVDAEIKWVTEGANYLHLVDLDAAMGEGDNLKKVAEVLASVGVGVEVGGGIRSVDRGCELLGIGADRVILGTAALKDPDIVYELAKIAGPDRVVVALDARGGKVAYEGWKKTSERGVIEVAKEFENLGIGGILFTNVDVEGHMKGIEPESIRELVKAIDLPVIAAGGVRSRRDVVKAKEAGADALVIGRALYEGKITLKEAMEAAE</sequence>
<dbReference type="InterPro" id="IPR006062">
    <property type="entry name" value="His_biosynth"/>
</dbReference>
<dbReference type="Proteomes" id="UP000070565">
    <property type="component" value="Unassembled WGS sequence"/>
</dbReference>
<dbReference type="FunFam" id="3.20.20.70:FF:000009">
    <property type="entry name" value="1-(5-phosphoribosyl)-5-[(5-phosphoribosylamino)methylideneamino] imidazole-4-carboxamide isomerase"/>
    <property type="match status" value="1"/>
</dbReference>
<dbReference type="GO" id="GO:0005737">
    <property type="term" value="C:cytoplasm"/>
    <property type="evidence" value="ECO:0007669"/>
    <property type="project" value="UniProtKB-SubCell"/>
</dbReference>
<evidence type="ECO:0000256" key="14">
    <source>
        <dbReference type="RuleBase" id="RU003658"/>
    </source>
</evidence>
<dbReference type="NCBIfam" id="TIGR00007">
    <property type="entry name" value="1-(5-phosphoribosyl)-5-[(5-phosphoribosylamino)methylideneamino]imidazole-4-carboxamide isomerase"/>
    <property type="match status" value="1"/>
</dbReference>
<keyword evidence="16" id="KW-1185">Reference proteome</keyword>
<keyword evidence="9 12" id="KW-0368">Histidine biosynthesis</keyword>
<dbReference type="PANTHER" id="PTHR43090:SF7">
    <property type="entry name" value="1-(5-PHOSPHORIBOSYL)-5-[(5-PHOSPHORIBOSYLAMINO)METHYLIDENEAMINO] IMIDAZOLE-4-CARBOXAMIDE ISOMERASE"/>
    <property type="match status" value="1"/>
</dbReference>
<evidence type="ECO:0000256" key="6">
    <source>
        <dbReference type="ARBA" id="ARBA00018464"/>
    </source>
</evidence>
<evidence type="ECO:0000256" key="4">
    <source>
        <dbReference type="ARBA" id="ARBA00009667"/>
    </source>
</evidence>
<evidence type="ECO:0000256" key="11">
    <source>
        <dbReference type="ARBA" id="ARBA00030547"/>
    </source>
</evidence>
<dbReference type="InterPro" id="IPR013785">
    <property type="entry name" value="Aldolase_TIM"/>
</dbReference>
<evidence type="ECO:0000256" key="2">
    <source>
        <dbReference type="ARBA" id="ARBA00004496"/>
    </source>
</evidence>
<dbReference type="EC" id="5.3.1.16" evidence="5 12"/>
<dbReference type="InterPro" id="IPR044524">
    <property type="entry name" value="Isoase_HisA-like"/>
</dbReference>
<comment type="catalytic activity">
    <reaction evidence="1 12 14">
        <text>1-(5-phospho-beta-D-ribosyl)-5-[(5-phospho-beta-D-ribosylamino)methylideneamino]imidazole-4-carboxamide = 5-[(5-phospho-1-deoxy-D-ribulos-1-ylimino)methylamino]-1-(5-phospho-beta-D-ribosyl)imidazole-4-carboxamide</text>
        <dbReference type="Rhea" id="RHEA:15469"/>
        <dbReference type="ChEBI" id="CHEBI:58435"/>
        <dbReference type="ChEBI" id="CHEBI:58525"/>
        <dbReference type="EC" id="5.3.1.16"/>
    </reaction>
</comment>
<dbReference type="GO" id="GO:0000162">
    <property type="term" value="P:L-tryptophan biosynthetic process"/>
    <property type="evidence" value="ECO:0007669"/>
    <property type="project" value="TreeGrafter"/>
</dbReference>
<comment type="subcellular location">
    <subcellularLocation>
        <location evidence="2 12 14">Cytoplasm</location>
    </subcellularLocation>
</comment>
<dbReference type="HAMAP" id="MF_01014">
    <property type="entry name" value="HisA"/>
    <property type="match status" value="1"/>
</dbReference>
<evidence type="ECO:0000256" key="8">
    <source>
        <dbReference type="ARBA" id="ARBA00022605"/>
    </source>
</evidence>
<keyword evidence="8 12" id="KW-0028">Amino-acid biosynthesis</keyword>
<dbReference type="AlphaFoldDB" id="A0A133VA77"/>
<evidence type="ECO:0000256" key="9">
    <source>
        <dbReference type="ARBA" id="ARBA00023102"/>
    </source>
</evidence>
<reference evidence="15 16" key="1">
    <citation type="journal article" date="2016" name="Sci. Rep.">
        <title>Metabolic traits of an uncultured archaeal lineage -MSBL1- from brine pools of the Red Sea.</title>
        <authorList>
            <person name="Mwirichia R."/>
            <person name="Alam I."/>
            <person name="Rashid M."/>
            <person name="Vinu M."/>
            <person name="Ba-Alawi W."/>
            <person name="Anthony Kamau A."/>
            <person name="Kamanda Ngugi D."/>
            <person name="Goker M."/>
            <person name="Klenk H.P."/>
            <person name="Bajic V."/>
            <person name="Stingl U."/>
        </authorList>
    </citation>
    <scope>NUCLEOTIDE SEQUENCE [LARGE SCALE GENOMIC DNA]</scope>
    <source>
        <strain evidence="15">SCGC-AAA261F19</strain>
    </source>
</reference>
<organism evidence="15 16">
    <name type="scientific">candidate division MSBL1 archaeon SCGC-AAA261F19</name>
    <dbReference type="NCBI Taxonomy" id="1698275"/>
    <lineage>
        <taxon>Archaea</taxon>
        <taxon>Methanobacteriati</taxon>
        <taxon>Methanobacteriota</taxon>
        <taxon>candidate division MSBL1</taxon>
    </lineage>
</organism>
<dbReference type="UniPathway" id="UPA00031">
    <property type="reaction ID" value="UER00009"/>
</dbReference>
<evidence type="ECO:0000313" key="16">
    <source>
        <dbReference type="Proteomes" id="UP000070565"/>
    </source>
</evidence>
<evidence type="ECO:0000256" key="13">
    <source>
        <dbReference type="RuleBase" id="RU003657"/>
    </source>
</evidence>
<dbReference type="PANTHER" id="PTHR43090">
    <property type="entry name" value="1-(5-PHOSPHORIBOSYL)-5-[(5-PHOSPHORIBOSYLAMINO)METHYLIDENEAMINO] IMIDAZOLE-4-CARBOXAMIDE ISOMERASE"/>
    <property type="match status" value="1"/>
</dbReference>
<dbReference type="PATRIC" id="fig|1698275.3.peg.180"/>
<accession>A0A133VA77</accession>
<keyword evidence="10 12" id="KW-0413">Isomerase</keyword>
<comment type="pathway">
    <text evidence="3 12 14">Amino-acid biosynthesis; L-histidine biosynthesis; L-histidine from 5-phospho-alpha-D-ribose 1-diphosphate: step 4/9.</text>
</comment>
<evidence type="ECO:0000256" key="3">
    <source>
        <dbReference type="ARBA" id="ARBA00005133"/>
    </source>
</evidence>
<feature type="active site" description="Proton donor" evidence="12">
    <location>
        <position position="135"/>
    </location>
</feature>
<gene>
    <name evidence="12" type="primary">hisA</name>
    <name evidence="15" type="ORF">AKJ45_01840</name>
</gene>
<dbReference type="NCBIfam" id="NF010112">
    <property type="entry name" value="PRK13585.1"/>
    <property type="match status" value="1"/>
</dbReference>
<evidence type="ECO:0000256" key="12">
    <source>
        <dbReference type="HAMAP-Rule" id="MF_01014"/>
    </source>
</evidence>
<proteinExistence type="inferred from homology"/>
<feature type="active site" description="Proton acceptor" evidence="12">
    <location>
        <position position="15"/>
    </location>
</feature>
<dbReference type="SUPFAM" id="SSF51366">
    <property type="entry name" value="Ribulose-phoshate binding barrel"/>
    <property type="match status" value="1"/>
</dbReference>
<dbReference type="Gene3D" id="3.20.20.70">
    <property type="entry name" value="Aldolase class I"/>
    <property type="match status" value="1"/>
</dbReference>
<dbReference type="InterPro" id="IPR011060">
    <property type="entry name" value="RibuloseP-bd_barrel"/>
</dbReference>
<dbReference type="InterPro" id="IPR023016">
    <property type="entry name" value="HisA/PriA"/>
</dbReference>
<comment type="similarity">
    <text evidence="4 12 13">Belongs to the HisA/HisF family.</text>
</comment>
<comment type="caution">
    <text evidence="15">The sequence shown here is derived from an EMBL/GenBank/DDBJ whole genome shotgun (WGS) entry which is preliminary data.</text>
</comment>
<dbReference type="Pfam" id="PF00977">
    <property type="entry name" value="His_biosynth"/>
    <property type="match status" value="1"/>
</dbReference>
<protein>
    <recommendedName>
        <fullName evidence="6 12">1-(5-phosphoribosyl)-5-[(5-phosphoribosylamino)methylideneamino] imidazole-4-carboxamide isomerase</fullName>
        <ecNumber evidence="5 12">5.3.1.16</ecNumber>
    </recommendedName>
    <alternativeName>
        <fullName evidence="11 12">Phosphoribosylformimino-5-aminoimidazole carboxamide ribotide isomerase</fullName>
    </alternativeName>
</protein>
<evidence type="ECO:0000256" key="1">
    <source>
        <dbReference type="ARBA" id="ARBA00000901"/>
    </source>
</evidence>
<evidence type="ECO:0000256" key="10">
    <source>
        <dbReference type="ARBA" id="ARBA00023235"/>
    </source>
</evidence>
<dbReference type="InterPro" id="IPR006063">
    <property type="entry name" value="HisA_bact_arch"/>
</dbReference>
<dbReference type="CDD" id="cd04732">
    <property type="entry name" value="HisA"/>
    <property type="match status" value="1"/>
</dbReference>
<evidence type="ECO:0000256" key="7">
    <source>
        <dbReference type="ARBA" id="ARBA00022490"/>
    </source>
</evidence>